<feature type="signal peptide" evidence="1">
    <location>
        <begin position="1"/>
        <end position="23"/>
    </location>
</feature>
<proteinExistence type="predicted"/>
<reference evidence="2 3" key="1">
    <citation type="submission" date="2023-07" db="EMBL/GenBank/DDBJ databases">
        <title>Genomic Encyclopedia of Type Strains, Phase IV (KMG-IV): sequencing the most valuable type-strain genomes for metagenomic binning, comparative biology and taxonomic classification.</title>
        <authorList>
            <person name="Goeker M."/>
        </authorList>
    </citation>
    <scope>NUCLEOTIDE SEQUENCE [LARGE SCALE GENOMIC DNA]</scope>
    <source>
        <strain evidence="2 3">DSM 23494</strain>
    </source>
</reference>
<evidence type="ECO:0000313" key="2">
    <source>
        <dbReference type="EMBL" id="MDQ0268891.1"/>
    </source>
</evidence>
<keyword evidence="1" id="KW-0732">Signal</keyword>
<dbReference type="Proteomes" id="UP001238088">
    <property type="component" value="Unassembled WGS sequence"/>
</dbReference>
<evidence type="ECO:0000313" key="3">
    <source>
        <dbReference type="Proteomes" id="UP001238088"/>
    </source>
</evidence>
<evidence type="ECO:0000256" key="1">
    <source>
        <dbReference type="SAM" id="SignalP"/>
    </source>
</evidence>
<name>A0ABU0ACB3_9BACI</name>
<comment type="caution">
    <text evidence="2">The sequence shown here is derived from an EMBL/GenBank/DDBJ whole genome shotgun (WGS) entry which is preliminary data.</text>
</comment>
<protein>
    <submittedName>
        <fullName evidence="2">Uncharacterized protein</fullName>
    </submittedName>
</protein>
<sequence length="134" mass="15508">MKKISFIAFLLISLILGGYHSLAEQNNNAKPWYKYPDNSEKNFMDVDVFYNSLDKNLYKEYQNAELNIREKVFFKDINKVFEKADKYGSSRTSGDGFHPQRQVYVFVTVSKDGKHMTTAVFDAEKQRLISASKG</sequence>
<feature type="chain" id="PRO_5045409500" evidence="1">
    <location>
        <begin position="24"/>
        <end position="134"/>
    </location>
</feature>
<gene>
    <name evidence="2" type="ORF">J2S17_000760</name>
</gene>
<dbReference type="EMBL" id="JAUSUB010000002">
    <property type="protein sequence ID" value="MDQ0268891.1"/>
    <property type="molecule type" value="Genomic_DNA"/>
</dbReference>
<organism evidence="2 3">
    <name type="scientific">Cytobacillus purgationiresistens</name>
    <dbReference type="NCBI Taxonomy" id="863449"/>
    <lineage>
        <taxon>Bacteria</taxon>
        <taxon>Bacillati</taxon>
        <taxon>Bacillota</taxon>
        <taxon>Bacilli</taxon>
        <taxon>Bacillales</taxon>
        <taxon>Bacillaceae</taxon>
        <taxon>Cytobacillus</taxon>
    </lineage>
</organism>
<dbReference type="RefSeq" id="WP_307472003.1">
    <property type="nucleotide sequence ID" value="NZ_JAUSUB010000002.1"/>
</dbReference>
<keyword evidence="3" id="KW-1185">Reference proteome</keyword>
<accession>A0ABU0ACB3</accession>